<keyword evidence="2" id="KW-0732">Signal</keyword>
<evidence type="ECO:0008006" key="5">
    <source>
        <dbReference type="Google" id="ProtNLM"/>
    </source>
</evidence>
<accession>A0ABV2ZZC2</accession>
<dbReference type="PROSITE" id="PS51257">
    <property type="entry name" value="PROKAR_LIPOPROTEIN"/>
    <property type="match status" value="1"/>
</dbReference>
<comment type="caution">
    <text evidence="3">The sequence shown here is derived from an EMBL/GenBank/DDBJ whole genome shotgun (WGS) entry which is preliminary data.</text>
</comment>
<gene>
    <name evidence="3" type="ORF">AB0E89_46660</name>
</gene>
<name>A0ABV2ZZC2_9ACTN</name>
<evidence type="ECO:0000256" key="1">
    <source>
        <dbReference type="SAM" id="MobiDB-lite"/>
    </source>
</evidence>
<reference evidence="3 4" key="1">
    <citation type="submission" date="2024-06" db="EMBL/GenBank/DDBJ databases">
        <title>The Natural Products Discovery Center: Release of the First 8490 Sequenced Strains for Exploring Actinobacteria Biosynthetic Diversity.</title>
        <authorList>
            <person name="Kalkreuter E."/>
            <person name="Kautsar S.A."/>
            <person name="Yang D."/>
            <person name="Bader C.D."/>
            <person name="Teijaro C.N."/>
            <person name="Fluegel L."/>
            <person name="Davis C.M."/>
            <person name="Simpson J.R."/>
            <person name="Lauterbach L."/>
            <person name="Steele A.D."/>
            <person name="Gui C."/>
            <person name="Meng S."/>
            <person name="Li G."/>
            <person name="Viehrig K."/>
            <person name="Ye F."/>
            <person name="Su P."/>
            <person name="Kiefer A.F."/>
            <person name="Nichols A."/>
            <person name="Cepeda A.J."/>
            <person name="Yan W."/>
            <person name="Fan B."/>
            <person name="Jiang Y."/>
            <person name="Adhikari A."/>
            <person name="Zheng C.-J."/>
            <person name="Schuster L."/>
            <person name="Cowan T.M."/>
            <person name="Smanski M.J."/>
            <person name="Chevrette M.G."/>
            <person name="De Carvalho L.P.S."/>
            <person name="Shen B."/>
        </authorList>
    </citation>
    <scope>NUCLEOTIDE SEQUENCE [LARGE SCALE GENOMIC DNA]</scope>
    <source>
        <strain evidence="3 4">NPDC033843</strain>
    </source>
</reference>
<sequence>MRLYSPAVKVLAVAALPLALAACSSGSTDSSVDSSAAATPTKAKDPDAGLMTGTQLKKFLAPASYFPSGFAADPSLARDTGDTYQAPATKNADEPHCADLGATSWISLTGVEGVSFAQNSYVDKDTSAELDQEIDVYRDATASDVVKDLAKVAAACPDFTDSDTHSKVTVTGSATTAVGDEAYTITLTDSAWENGTTLIAARTGTAVVSVLSTDGGNNGAASAKKLTEHILATLKGKSGTAGQS</sequence>
<evidence type="ECO:0000256" key="2">
    <source>
        <dbReference type="SAM" id="SignalP"/>
    </source>
</evidence>
<dbReference type="RefSeq" id="WP_334573530.1">
    <property type="nucleotide sequence ID" value="NZ_JBEZVE010000059.1"/>
</dbReference>
<feature type="signal peptide" evidence="2">
    <location>
        <begin position="1"/>
        <end position="21"/>
    </location>
</feature>
<feature type="chain" id="PRO_5045375232" description="PknH-like protein" evidence="2">
    <location>
        <begin position="22"/>
        <end position="244"/>
    </location>
</feature>
<dbReference type="EMBL" id="JBEZVE010000059">
    <property type="protein sequence ID" value="MEU3787909.1"/>
    <property type="molecule type" value="Genomic_DNA"/>
</dbReference>
<evidence type="ECO:0000313" key="4">
    <source>
        <dbReference type="Proteomes" id="UP001550739"/>
    </source>
</evidence>
<proteinExistence type="predicted"/>
<keyword evidence="4" id="KW-1185">Reference proteome</keyword>
<dbReference type="Proteomes" id="UP001550739">
    <property type="component" value="Unassembled WGS sequence"/>
</dbReference>
<feature type="region of interest" description="Disordered" evidence="1">
    <location>
        <begin position="26"/>
        <end position="49"/>
    </location>
</feature>
<feature type="compositionally biased region" description="Low complexity" evidence="1">
    <location>
        <begin position="26"/>
        <end position="39"/>
    </location>
</feature>
<evidence type="ECO:0000313" key="3">
    <source>
        <dbReference type="EMBL" id="MEU3787909.1"/>
    </source>
</evidence>
<organism evidence="3 4">
    <name type="scientific">Streptomyces sp. 900129855</name>
    <dbReference type="NCBI Taxonomy" id="3155129"/>
    <lineage>
        <taxon>Bacteria</taxon>
        <taxon>Bacillati</taxon>
        <taxon>Actinomycetota</taxon>
        <taxon>Actinomycetes</taxon>
        <taxon>Kitasatosporales</taxon>
        <taxon>Streptomycetaceae</taxon>
        <taxon>Streptomyces</taxon>
    </lineage>
</organism>
<protein>
    <recommendedName>
        <fullName evidence="5">PknH-like protein</fullName>
    </recommendedName>
</protein>